<dbReference type="Gene3D" id="3.40.50.720">
    <property type="entry name" value="NAD(P)-binding Rossmann-like Domain"/>
    <property type="match status" value="1"/>
</dbReference>
<dbReference type="EMBL" id="SHKR01000012">
    <property type="protein sequence ID" value="RZU15999.1"/>
    <property type="molecule type" value="Genomic_DNA"/>
</dbReference>
<dbReference type="InterPro" id="IPR002347">
    <property type="entry name" value="SDR_fam"/>
</dbReference>
<evidence type="ECO:0000313" key="4">
    <source>
        <dbReference type="Proteomes" id="UP000292027"/>
    </source>
</evidence>
<protein>
    <submittedName>
        <fullName evidence="3">3-oxoacyl-[acyl-carrier protein] reductase</fullName>
    </submittedName>
</protein>
<dbReference type="Pfam" id="PF13561">
    <property type="entry name" value="adh_short_C2"/>
    <property type="match status" value="1"/>
</dbReference>
<accession>A0A4Q7X1L9</accession>
<organism evidence="3 4">
    <name type="scientific">Kribbella rubisoli</name>
    <dbReference type="NCBI Taxonomy" id="3075929"/>
    <lineage>
        <taxon>Bacteria</taxon>
        <taxon>Bacillati</taxon>
        <taxon>Actinomycetota</taxon>
        <taxon>Actinomycetes</taxon>
        <taxon>Propionibacteriales</taxon>
        <taxon>Kribbellaceae</taxon>
        <taxon>Kribbella</taxon>
    </lineage>
</organism>
<keyword evidence="2" id="KW-0560">Oxidoreductase</keyword>
<evidence type="ECO:0000313" key="3">
    <source>
        <dbReference type="EMBL" id="RZU15999.1"/>
    </source>
</evidence>
<dbReference type="CDD" id="cd05233">
    <property type="entry name" value="SDR_c"/>
    <property type="match status" value="1"/>
</dbReference>
<dbReference type="InterPro" id="IPR036291">
    <property type="entry name" value="NAD(P)-bd_dom_sf"/>
</dbReference>
<dbReference type="OrthoDB" id="7064009at2"/>
<dbReference type="PANTHER" id="PTHR43639">
    <property type="entry name" value="OXIDOREDUCTASE, SHORT-CHAIN DEHYDROGENASE/REDUCTASE FAMILY (AFU_ORTHOLOGUE AFUA_5G02870)"/>
    <property type="match status" value="1"/>
</dbReference>
<dbReference type="PRINTS" id="PR00081">
    <property type="entry name" value="GDHRDH"/>
</dbReference>
<dbReference type="SUPFAM" id="SSF51735">
    <property type="entry name" value="NAD(P)-binding Rossmann-fold domains"/>
    <property type="match status" value="1"/>
</dbReference>
<comment type="similarity">
    <text evidence="1">Belongs to the short-chain dehydrogenases/reductases (SDR) family.</text>
</comment>
<dbReference type="AlphaFoldDB" id="A0A4Q7X1L9"/>
<comment type="caution">
    <text evidence="3">The sequence shown here is derived from an EMBL/GenBank/DDBJ whole genome shotgun (WGS) entry which is preliminary data.</text>
</comment>
<keyword evidence="4" id="KW-1185">Reference proteome</keyword>
<dbReference type="GO" id="GO:0016491">
    <property type="term" value="F:oxidoreductase activity"/>
    <property type="evidence" value="ECO:0007669"/>
    <property type="project" value="UniProtKB-KW"/>
</dbReference>
<dbReference type="Proteomes" id="UP000292027">
    <property type="component" value="Unassembled WGS sequence"/>
</dbReference>
<dbReference type="PANTHER" id="PTHR43639:SF1">
    <property type="entry name" value="SHORT-CHAIN DEHYDROGENASE_REDUCTASE FAMILY PROTEIN"/>
    <property type="match status" value="1"/>
</dbReference>
<evidence type="ECO:0000256" key="2">
    <source>
        <dbReference type="ARBA" id="ARBA00023002"/>
    </source>
</evidence>
<name>A0A4Q7X1L9_9ACTN</name>
<sequence>MDLGFKDAAVLVTGGSSGIGRATAIAYGAEGARVAITYNSRKDAAEAVAAEIEAAGGTAYVVGMELGVPETIASAVSSVVEHWGGLDVVVGNAVDWGNAEFHERPTKVEDGPPEWWVPIMRANLEGNFHLVQQVAPALRRSGHGRLVLISTDLAERGLPGSWPYSAAKAGLHGLVASVQHDLGADGVLVNVVMPGITLENGEHRVIPQAALEQIAAGFSARHLPETTELADAILFLTSPRTKAIQGQILRVTGGTLLPA</sequence>
<proteinExistence type="inferred from homology"/>
<reference evidence="3 4" key="1">
    <citation type="journal article" date="2015" name="Stand. Genomic Sci.">
        <title>Genomic Encyclopedia of Bacterial and Archaeal Type Strains, Phase III: the genomes of soil and plant-associated and newly described type strains.</title>
        <authorList>
            <person name="Whitman W.B."/>
            <person name="Woyke T."/>
            <person name="Klenk H.P."/>
            <person name="Zhou Y."/>
            <person name="Lilburn T.G."/>
            <person name="Beck B.J."/>
            <person name="De Vos P."/>
            <person name="Vandamme P."/>
            <person name="Eisen J.A."/>
            <person name="Garrity G."/>
            <person name="Hugenholtz P."/>
            <person name="Kyrpides N.C."/>
        </authorList>
    </citation>
    <scope>NUCLEOTIDE SEQUENCE [LARGE SCALE GENOMIC DNA]</scope>
    <source>
        <strain evidence="3 4">VKM Ac-2540</strain>
    </source>
</reference>
<dbReference type="RefSeq" id="WP_130444946.1">
    <property type="nucleotide sequence ID" value="NZ_SHKR01000012.1"/>
</dbReference>
<evidence type="ECO:0000256" key="1">
    <source>
        <dbReference type="ARBA" id="ARBA00006484"/>
    </source>
</evidence>
<gene>
    <name evidence="3" type="ORF">EV645_3541</name>
</gene>